<protein>
    <recommendedName>
        <fullName evidence="1">IPTL-CTERM protein sorting domain-containing protein</fullName>
    </recommendedName>
</protein>
<gene>
    <name evidence="2" type="ORF">HS961_05500</name>
</gene>
<dbReference type="Proteomes" id="UP000515240">
    <property type="component" value="Chromosome"/>
</dbReference>
<dbReference type="Gene3D" id="2.60.120.200">
    <property type="match status" value="1"/>
</dbReference>
<dbReference type="InterPro" id="IPR013320">
    <property type="entry name" value="ConA-like_dom_sf"/>
</dbReference>
<dbReference type="SUPFAM" id="SSF49899">
    <property type="entry name" value="Concanavalin A-like lectins/glucanases"/>
    <property type="match status" value="1"/>
</dbReference>
<keyword evidence="3" id="KW-1185">Reference proteome</keyword>
<proteinExistence type="predicted"/>
<dbReference type="Pfam" id="PF13385">
    <property type="entry name" value="Laminin_G_3"/>
    <property type="match status" value="1"/>
</dbReference>
<reference evidence="2 3" key="1">
    <citation type="journal article" date="2020" name="G3 (Bethesda)">
        <title>CeMbio - The Caenorhabditis elegans Microbiome Resource.</title>
        <authorList>
            <person name="Dirksen P."/>
            <person name="Assie A."/>
            <person name="Zimmermann J."/>
            <person name="Zhang F."/>
            <person name="Tietje A.M."/>
            <person name="Marsh S.A."/>
            <person name="Felix M.A."/>
            <person name="Shapira M."/>
            <person name="Kaleta C."/>
            <person name="Schulenburg H."/>
            <person name="Samuel B."/>
        </authorList>
    </citation>
    <scope>NUCLEOTIDE SEQUENCE [LARGE SCALE GENOMIC DNA]</scope>
    <source>
        <strain evidence="2 3">BIGb0172</strain>
    </source>
</reference>
<evidence type="ECO:0000259" key="1">
    <source>
        <dbReference type="Pfam" id="PF18203"/>
    </source>
</evidence>
<sequence length="538" mass="53852">MTALLVLPALAAPAPTPDIIHYRFDEAGTSVTNRASNPPANASTAILNGALSQGAHIDGTNLSAALGSGAASSTDYVNTGWATSLNGSWSISFFSSEIAPSSTLFYIMSDISAASFRIFTNGVAGPNNWILRGPFDDVLLEGGAVQGTTLNTFVYDSAAQNISAYLNGVLVNTVAQPAPISVSGAGPFKVIGYSSNVGLNAGGKLGDVRIYSRALSSSEVTDIYNAAFRTPQVLTFSAAPAVSVNSTANVVATSAEPNSGNTIVYSTASTDCTVTSSGAVTGVHAGTNNCTITATQAGLEIPLPGFQEASATQALSISKDTQSITFTSTPPSGASIGDTYAATATGGASGEVVTLVVDSGSAAICSIANGTVTFSAAGTCVINANQTGNADYEAATQVQQTIEVGKLAQSLTFTSVAPANAKVGDTYTPAATGGASGNPVVFSVSGVPQAVTASITAKAAADVCSISGGVVSFSAPGTCTIMATQAGNEIYAGVEMSQVVFVSAAAAPTPVPSLHHAALLLLSLLAGMLGMRKLHRKR</sequence>
<dbReference type="Pfam" id="PF18203">
    <property type="entry name" value="IPTL-CTERM"/>
    <property type="match status" value="1"/>
</dbReference>
<name>A0A7G5EEA1_9BURK</name>
<dbReference type="EMBL" id="CP058554">
    <property type="protein sequence ID" value="QMV72326.1"/>
    <property type="molecule type" value="Genomic_DNA"/>
</dbReference>
<dbReference type="InterPro" id="IPR026442">
    <property type="entry name" value="IPTL_CTERM"/>
</dbReference>
<evidence type="ECO:0000313" key="3">
    <source>
        <dbReference type="Proteomes" id="UP000515240"/>
    </source>
</evidence>
<dbReference type="AlphaFoldDB" id="A0A7G5EEA1"/>
<organism evidence="2 3">
    <name type="scientific">Comamonas piscis</name>
    <dbReference type="NCBI Taxonomy" id="1562974"/>
    <lineage>
        <taxon>Bacteria</taxon>
        <taxon>Pseudomonadati</taxon>
        <taxon>Pseudomonadota</taxon>
        <taxon>Betaproteobacteria</taxon>
        <taxon>Burkholderiales</taxon>
        <taxon>Comamonadaceae</taxon>
        <taxon>Comamonas</taxon>
    </lineage>
</organism>
<dbReference type="KEGG" id="cpis:HS961_05500"/>
<accession>A0A7G5EEA1</accession>
<evidence type="ECO:0000313" key="2">
    <source>
        <dbReference type="EMBL" id="QMV72326.1"/>
    </source>
</evidence>
<feature type="domain" description="IPTL-CTERM protein sorting" evidence="1">
    <location>
        <begin position="509"/>
        <end position="536"/>
    </location>
</feature>
<dbReference type="RefSeq" id="WP_182326746.1">
    <property type="nucleotide sequence ID" value="NZ_CP058554.1"/>
</dbReference>